<dbReference type="SMART" id="SM00582">
    <property type="entry name" value="RPR"/>
    <property type="match status" value="1"/>
</dbReference>
<feature type="region of interest" description="Disordered" evidence="3">
    <location>
        <begin position="1"/>
        <end position="22"/>
    </location>
</feature>
<evidence type="ECO:0008006" key="9">
    <source>
        <dbReference type="Google" id="ProtNLM"/>
    </source>
</evidence>
<evidence type="ECO:0000259" key="5">
    <source>
        <dbReference type="PROSITE" id="PS50128"/>
    </source>
</evidence>
<dbReference type="SUPFAM" id="SSF54928">
    <property type="entry name" value="RNA-binding domain, RBD"/>
    <property type="match status" value="1"/>
</dbReference>
<feature type="region of interest" description="Disordered" evidence="3">
    <location>
        <begin position="42"/>
        <end position="75"/>
    </location>
</feature>
<dbReference type="Pfam" id="PF04818">
    <property type="entry name" value="CID"/>
    <property type="match status" value="1"/>
</dbReference>
<dbReference type="PROSITE" id="PS50102">
    <property type="entry name" value="RRM"/>
    <property type="match status" value="1"/>
</dbReference>
<dbReference type="PROSITE" id="PS51391">
    <property type="entry name" value="CID"/>
    <property type="match status" value="1"/>
</dbReference>
<keyword evidence="8" id="KW-1185">Reference proteome</keyword>
<dbReference type="Pfam" id="PF01805">
    <property type="entry name" value="Surp"/>
    <property type="match status" value="1"/>
</dbReference>
<evidence type="ECO:0000259" key="4">
    <source>
        <dbReference type="PROSITE" id="PS50102"/>
    </source>
</evidence>
<dbReference type="Gene3D" id="1.10.10.790">
    <property type="entry name" value="Surp module"/>
    <property type="match status" value="1"/>
</dbReference>
<dbReference type="InterPro" id="IPR012677">
    <property type="entry name" value="Nucleotide-bd_a/b_plait_sf"/>
</dbReference>
<dbReference type="SUPFAM" id="SSF109905">
    <property type="entry name" value="Surp module (SWAP domain)"/>
    <property type="match status" value="1"/>
</dbReference>
<dbReference type="InterPro" id="IPR008942">
    <property type="entry name" value="ENTH_VHS"/>
</dbReference>
<dbReference type="Proteomes" id="UP000246740">
    <property type="component" value="Unassembled WGS sequence"/>
</dbReference>
<dbReference type="PANTHER" id="PTHR23140">
    <property type="entry name" value="RNA PROCESSING PROTEIN LD23810P"/>
    <property type="match status" value="1"/>
</dbReference>
<dbReference type="SMART" id="SM00648">
    <property type="entry name" value="SWAP"/>
    <property type="match status" value="1"/>
</dbReference>
<dbReference type="STRING" id="1882483.A0A317Y025"/>
<evidence type="ECO:0000256" key="1">
    <source>
        <dbReference type="ARBA" id="ARBA00022884"/>
    </source>
</evidence>
<evidence type="ECO:0000313" key="8">
    <source>
        <dbReference type="Proteomes" id="UP000246740"/>
    </source>
</evidence>
<dbReference type="PROSITE" id="PS50128">
    <property type="entry name" value="SURP"/>
    <property type="match status" value="1"/>
</dbReference>
<feature type="compositionally biased region" description="Acidic residues" evidence="3">
    <location>
        <begin position="736"/>
        <end position="747"/>
    </location>
</feature>
<feature type="domain" description="CID" evidence="6">
    <location>
        <begin position="578"/>
        <end position="728"/>
    </location>
</feature>
<proteinExistence type="predicted"/>
<name>A0A317Y025_9BASI</name>
<feature type="compositionally biased region" description="Polar residues" evidence="3">
    <location>
        <begin position="65"/>
        <end position="75"/>
    </location>
</feature>
<dbReference type="Gene3D" id="3.30.70.330">
    <property type="match status" value="1"/>
</dbReference>
<accession>A0A317Y025</accession>
<dbReference type="InterPro" id="IPR051485">
    <property type="entry name" value="SR-CTD_assoc_factor"/>
</dbReference>
<dbReference type="InterPro" id="IPR006569">
    <property type="entry name" value="CID_dom"/>
</dbReference>
<gene>
    <name evidence="7" type="ORF">BCV70DRAFT_225044</name>
</gene>
<dbReference type="Gene3D" id="1.25.40.90">
    <property type="match status" value="1"/>
</dbReference>
<dbReference type="GO" id="GO:0003723">
    <property type="term" value="F:RNA binding"/>
    <property type="evidence" value="ECO:0007669"/>
    <property type="project" value="UniProtKB-UniRule"/>
</dbReference>
<feature type="region of interest" description="Disordered" evidence="3">
    <location>
        <begin position="183"/>
        <end position="254"/>
    </location>
</feature>
<dbReference type="SUPFAM" id="SSF48464">
    <property type="entry name" value="ENTH/VHS domain"/>
    <property type="match status" value="1"/>
</dbReference>
<keyword evidence="1 2" id="KW-0694">RNA-binding</keyword>
<dbReference type="InterPro" id="IPR035967">
    <property type="entry name" value="SWAP/Surp_sf"/>
</dbReference>
<dbReference type="InterPro" id="IPR000504">
    <property type="entry name" value="RRM_dom"/>
</dbReference>
<dbReference type="EMBL" id="KZ819188">
    <property type="protein sequence ID" value="PWZ03712.1"/>
    <property type="molecule type" value="Genomic_DNA"/>
</dbReference>
<organism evidence="7 8">
    <name type="scientific">Testicularia cyperi</name>
    <dbReference type="NCBI Taxonomy" id="1882483"/>
    <lineage>
        <taxon>Eukaryota</taxon>
        <taxon>Fungi</taxon>
        <taxon>Dikarya</taxon>
        <taxon>Basidiomycota</taxon>
        <taxon>Ustilaginomycotina</taxon>
        <taxon>Ustilaginomycetes</taxon>
        <taxon>Ustilaginales</taxon>
        <taxon>Anthracoideaceae</taxon>
        <taxon>Testicularia</taxon>
    </lineage>
</organism>
<feature type="compositionally biased region" description="Basic and acidic residues" evidence="3">
    <location>
        <begin position="127"/>
        <end position="145"/>
    </location>
</feature>
<dbReference type="InterPro" id="IPR035979">
    <property type="entry name" value="RBD_domain_sf"/>
</dbReference>
<dbReference type="AlphaFoldDB" id="A0A317Y025"/>
<feature type="compositionally biased region" description="Low complexity" evidence="3">
    <location>
        <begin position="192"/>
        <end position="206"/>
    </location>
</feature>
<evidence type="ECO:0000256" key="3">
    <source>
        <dbReference type="SAM" id="MobiDB-lite"/>
    </source>
</evidence>
<dbReference type="SMART" id="SM00360">
    <property type="entry name" value="RRM"/>
    <property type="match status" value="1"/>
</dbReference>
<evidence type="ECO:0000259" key="6">
    <source>
        <dbReference type="PROSITE" id="PS51391"/>
    </source>
</evidence>
<sequence length="791" mass="87298">MCLRTKTRHANTLRRTHSHRPHLSLEGKRWYRSPSIFTASYGPGWPTRPPPRVHLGFEDDDASKPSDTLPVTKSVSPEPDAAVLAYIESQKAKDARSTTLTKSESKLAEQLKMERFQHGASKIKSRPQREREEAERKRREAEEEAAKAYADFVAHMGGTEDASEGRDGQRPSKKVQEFVAAGGKAYAGSRQPPMSTSPSKSGSSTTEVASAKRPLNAFGDDSDEDAASEDVKRDTMATESSSRGMPPSGKRKRAAMDSFLTELQSQQAERESRLSAIASSSGTSISSLLAHEGLKTGSRDLASDPLTTNICIPCLPAGVDESSMGEFFRGWGDVATVKIMWPRGEPRERAGGLLGFVAYMTRDDAEYAFKNLDGATWGGVRLKLSWSKAVPIPSRALYSMSIDAQRQRQEVEEREHGNNAVADAGSSIVLGRQSRIAAQGQSRVPHLVIRHRRLSKDSSRESNPAAELVRKRISTEHPDTHRLFIETVASRIRAHGPHFEAVLRERESGSPRFSFLNDEASVSYQYFRMCLDPSYVPTVGLGDTEMFEDAGSDALYSTDSGEESENRQLEKVRRSDRLGTLSRKRLCSMLRGITLRRERIARITALAMDHARSHAEVVGILVSSVLQPTTPIPRKLARLYCLSDILHNSGCPTPHAWQYRAAIELHLPLLFAHLGQIIDSFEARLKREAIKAQIKQLLGAWESWLVRIRKLLDHPPPRPKMEAVHASAEPQSKEDIDGEDLDGEAMDDVPTSFDETKAAGSASQVAQTAAAGKERDASSVVEEEDLDGEAM</sequence>
<evidence type="ECO:0000256" key="2">
    <source>
        <dbReference type="PROSITE-ProRule" id="PRU00176"/>
    </source>
</evidence>
<feature type="domain" description="SURP motif" evidence="5">
    <location>
        <begin position="484"/>
        <end position="527"/>
    </location>
</feature>
<dbReference type="GO" id="GO:0006396">
    <property type="term" value="P:RNA processing"/>
    <property type="evidence" value="ECO:0007669"/>
    <property type="project" value="InterPro"/>
</dbReference>
<dbReference type="InParanoid" id="A0A317Y025"/>
<reference evidence="7 8" key="1">
    <citation type="journal article" date="2018" name="Mol. Biol. Evol.">
        <title>Broad Genomic Sampling Reveals a Smut Pathogenic Ancestry of the Fungal Clade Ustilaginomycotina.</title>
        <authorList>
            <person name="Kijpornyongpan T."/>
            <person name="Mondo S.J."/>
            <person name="Barry K."/>
            <person name="Sandor L."/>
            <person name="Lee J."/>
            <person name="Lipzen A."/>
            <person name="Pangilinan J."/>
            <person name="LaButti K."/>
            <person name="Hainaut M."/>
            <person name="Henrissat B."/>
            <person name="Grigoriev I.V."/>
            <person name="Spatafora J.W."/>
            <person name="Aime M.C."/>
        </authorList>
    </citation>
    <scope>NUCLEOTIDE SEQUENCE [LARGE SCALE GENOMIC DNA]</scope>
    <source>
        <strain evidence="7 8">MCA 3645</strain>
    </source>
</reference>
<feature type="region of interest" description="Disordered" evidence="3">
    <location>
        <begin position="716"/>
        <end position="791"/>
    </location>
</feature>
<dbReference type="InterPro" id="IPR000061">
    <property type="entry name" value="Surp"/>
</dbReference>
<feature type="compositionally biased region" description="Acidic residues" evidence="3">
    <location>
        <begin position="781"/>
        <end position="791"/>
    </location>
</feature>
<dbReference type="PANTHER" id="PTHR23140:SF0">
    <property type="entry name" value="U2 SNRNP-ASSOCIATED SURP MOTIF-CONTAINING PROTEIN"/>
    <property type="match status" value="1"/>
</dbReference>
<feature type="domain" description="RRM" evidence="4">
    <location>
        <begin position="308"/>
        <end position="389"/>
    </location>
</feature>
<dbReference type="Pfam" id="PF00076">
    <property type="entry name" value="RRM_1"/>
    <property type="match status" value="1"/>
</dbReference>
<dbReference type="OrthoDB" id="377209at2759"/>
<feature type="region of interest" description="Disordered" evidence="3">
    <location>
        <begin position="115"/>
        <end position="145"/>
    </location>
</feature>
<dbReference type="GO" id="GO:0005634">
    <property type="term" value="C:nucleus"/>
    <property type="evidence" value="ECO:0007669"/>
    <property type="project" value="TreeGrafter"/>
</dbReference>
<protein>
    <recommendedName>
        <fullName evidence="9">RRM domain-containing protein</fullName>
    </recommendedName>
</protein>
<evidence type="ECO:0000313" key="7">
    <source>
        <dbReference type="EMBL" id="PWZ03712.1"/>
    </source>
</evidence>